<evidence type="ECO:0000313" key="3">
    <source>
        <dbReference type="Proteomes" id="UP000681425"/>
    </source>
</evidence>
<reference evidence="2" key="1">
    <citation type="submission" date="2021-04" db="EMBL/GenBank/DDBJ databases">
        <title>Isolation of p-tert-butylphenol degrading bacteria Sphingobium phenoxybenzoativorans Tas13 from active sludge.</title>
        <authorList>
            <person name="Li Y."/>
        </authorList>
    </citation>
    <scope>NUCLEOTIDE SEQUENCE</scope>
    <source>
        <strain evidence="2">Tas13</strain>
    </source>
</reference>
<dbReference type="AlphaFoldDB" id="A0A975K588"/>
<evidence type="ECO:0000259" key="1">
    <source>
        <dbReference type="Pfam" id="PF01738"/>
    </source>
</evidence>
<gene>
    <name evidence="2" type="ORF">KFK14_18905</name>
</gene>
<dbReference type="Proteomes" id="UP000681425">
    <property type="component" value="Chromosome"/>
</dbReference>
<dbReference type="RefSeq" id="WP_212608757.1">
    <property type="nucleotide sequence ID" value="NZ_CP073910.1"/>
</dbReference>
<dbReference type="Pfam" id="PF01738">
    <property type="entry name" value="DLH"/>
    <property type="match status" value="1"/>
</dbReference>
<organism evidence="2 3">
    <name type="scientific">Sphingobium phenoxybenzoativorans</name>
    <dbReference type="NCBI Taxonomy" id="1592790"/>
    <lineage>
        <taxon>Bacteria</taxon>
        <taxon>Pseudomonadati</taxon>
        <taxon>Pseudomonadota</taxon>
        <taxon>Alphaproteobacteria</taxon>
        <taxon>Sphingomonadales</taxon>
        <taxon>Sphingomonadaceae</taxon>
        <taxon>Sphingobium</taxon>
    </lineage>
</organism>
<dbReference type="GO" id="GO:0016787">
    <property type="term" value="F:hydrolase activity"/>
    <property type="evidence" value="ECO:0007669"/>
    <property type="project" value="UniProtKB-KW"/>
</dbReference>
<protein>
    <submittedName>
        <fullName evidence="2">Dienelactone hydrolase family protein</fullName>
    </submittedName>
</protein>
<keyword evidence="2" id="KW-0378">Hydrolase</keyword>
<dbReference type="InterPro" id="IPR002925">
    <property type="entry name" value="Dienelactn_hydro"/>
</dbReference>
<dbReference type="PANTHER" id="PTHR46623">
    <property type="entry name" value="CARBOXYMETHYLENEBUTENOLIDASE-RELATED"/>
    <property type="match status" value="1"/>
</dbReference>
<dbReference type="SUPFAM" id="SSF53474">
    <property type="entry name" value="alpha/beta-Hydrolases"/>
    <property type="match status" value="1"/>
</dbReference>
<dbReference type="EMBL" id="CP073910">
    <property type="protein sequence ID" value="QUT05060.1"/>
    <property type="molecule type" value="Genomic_DNA"/>
</dbReference>
<evidence type="ECO:0000313" key="2">
    <source>
        <dbReference type="EMBL" id="QUT05060.1"/>
    </source>
</evidence>
<accession>A0A975K588</accession>
<proteinExistence type="predicted"/>
<name>A0A975K588_9SPHN</name>
<dbReference type="PANTHER" id="PTHR46623:SF6">
    <property type="entry name" value="ALPHA_BETA-HYDROLASES SUPERFAMILY PROTEIN"/>
    <property type="match status" value="1"/>
</dbReference>
<keyword evidence="3" id="KW-1185">Reference proteome</keyword>
<dbReference type="InterPro" id="IPR051049">
    <property type="entry name" value="Dienelactone_hydrolase-like"/>
</dbReference>
<sequence>MKITVSDGSFDAYVALPEAKSAPAIVVIQEIFGVNADLRATCDELASRGFIAISPDLFWRDAPGLQLNKLDEAEWAQAFALYQAFDFDRGVQDVLATIEAARSIEGGNGKVAVIGFCLGGLMTYLAAARGDVDAAVAYYGGGTDQHLGEAGTLTAPLMVHLAEEDEYIPADAQAKIKEALAGKSNVEVHSYAGCNHAFARHGGVHYDASAATLANQRTEAFLRQSLGS</sequence>
<dbReference type="KEGG" id="spph:KFK14_18905"/>
<feature type="domain" description="Dienelactone hydrolase" evidence="1">
    <location>
        <begin position="10"/>
        <end position="225"/>
    </location>
</feature>
<dbReference type="InterPro" id="IPR029058">
    <property type="entry name" value="AB_hydrolase_fold"/>
</dbReference>
<dbReference type="Gene3D" id="3.40.50.1820">
    <property type="entry name" value="alpha/beta hydrolase"/>
    <property type="match status" value="1"/>
</dbReference>